<feature type="domain" description="DUF403" evidence="1">
    <location>
        <begin position="538"/>
        <end position="854"/>
    </location>
</feature>
<dbReference type="InterPro" id="IPR051680">
    <property type="entry name" value="ATP-dep_Glu-Cys_Ligase-2"/>
</dbReference>
<dbReference type="InterPro" id="IPR025841">
    <property type="entry name" value="CP_ATPgrasp_2"/>
</dbReference>
<dbReference type="SUPFAM" id="SSF56059">
    <property type="entry name" value="Glutathione synthetase ATP-binding domain-like"/>
    <property type="match status" value="1"/>
</dbReference>
<dbReference type="InterPro" id="IPR007296">
    <property type="entry name" value="DUF403"/>
</dbReference>
<dbReference type="Gene3D" id="3.30.1490.270">
    <property type="match status" value="1"/>
</dbReference>
<gene>
    <name evidence="3" type="ORF">E4P82_10705</name>
</gene>
<keyword evidence="4" id="KW-1185">Reference proteome</keyword>
<evidence type="ECO:0000313" key="4">
    <source>
        <dbReference type="Proteomes" id="UP000760480"/>
    </source>
</evidence>
<dbReference type="PANTHER" id="PTHR34595:SF2">
    <property type="entry name" value="BLR2978 PROTEIN"/>
    <property type="match status" value="1"/>
</dbReference>
<evidence type="ECO:0008006" key="5">
    <source>
        <dbReference type="Google" id="ProtNLM"/>
    </source>
</evidence>
<dbReference type="PANTHER" id="PTHR34595">
    <property type="entry name" value="BLR5612 PROTEIN"/>
    <property type="match status" value="1"/>
</dbReference>
<accession>A0ABX1TM40</accession>
<evidence type="ECO:0000259" key="2">
    <source>
        <dbReference type="Pfam" id="PF14403"/>
    </source>
</evidence>
<dbReference type="Proteomes" id="UP000760480">
    <property type="component" value="Unassembled WGS sequence"/>
</dbReference>
<protein>
    <recommendedName>
        <fullName evidence="5">DUF403 domain-containing protein</fullName>
    </recommendedName>
</protein>
<sequence>MAARPASGIAVASSVGICMPEASVAYQEDSNLADNSPLLGDYPVAESGYDEMFAAPGLLRPHWGDMARALEGIGGVELERQQSEIQRLLQSDGVTYNTYNDPRGSLRHWLVDPIPLLMTGEEWNVLAAGLEQRSRLLNALLADLYGRRLAIRQGWLPPELIYAHPGFLPSCHQSLPPGCRWLTFHGVDLARGPDGTFRIHGDRAQSPSGAGYTLENRVILARALPMLYRDAPLRRLASFLETERATLAGMARHNPDSPHVVLLTPGPNSPVYFEHAYLANYLSLSLVEGEDLVVRDGRVWLKTLGGLRPVDVILRRVSDVFCDPLELRGDSLLGIPGLLQAVRGGHVALANALGSGLIENPGLAAFLPMLCRHLLGEDLKLPSSATWWCGDPAERGYVLANLDRLVVRSILADGPCWDGSQLDAAARAELVGRIHANPYRFVGQEPLPLSTAPVLEEGRLTPRPVILRGFVVADGDGYRVMPGGLARVSSGLDTLQASLQNGGISKDWWVLAPTPQRHVSLLRQSYGPIVVTRDGSDLPSRVADDLYWMGRYLERLDSTARLLREAFGRLLEWEQDNTDERCLDDLLDALEIPVPPVAESPRARFFTLRQELLDLIADSEHPSSMQALFDGLLRTGRAVRNHLGDDSWRLLNRLQQSIQEPPKSLGARQARELLEEDLMLMAAFSGLSNETMPHHQGWLFFDIGRHLERVLHTLDLFKLAFITARNPGLPLWEVVLTLTDNLTAYRRRYRSALHPTAIIDLLLFDEDNPRSVGYQLRRLQRNIGRLHRSVSSTYRNAEERLILEAFTTLQLADIEALATLSHDSTRSSTELSRLLDALHTPLSNLSDALTHSHFSHAEVPRQLITMQP</sequence>
<organism evidence="3 4">
    <name type="scientific">Candidatus Competibacter phosphatis</name>
    <dbReference type="NCBI Taxonomy" id="221280"/>
    <lineage>
        <taxon>Bacteria</taxon>
        <taxon>Pseudomonadati</taxon>
        <taxon>Pseudomonadota</taxon>
        <taxon>Gammaproteobacteria</taxon>
        <taxon>Candidatus Competibacteraceae</taxon>
        <taxon>Candidatus Competibacter</taxon>
    </lineage>
</organism>
<comment type="caution">
    <text evidence="3">The sequence shown here is derived from an EMBL/GenBank/DDBJ whole genome shotgun (WGS) entry which is preliminary data.</text>
</comment>
<dbReference type="Pfam" id="PF14403">
    <property type="entry name" value="CP_ATPgrasp_2"/>
    <property type="match status" value="1"/>
</dbReference>
<proteinExistence type="predicted"/>
<reference evidence="3 4" key="1">
    <citation type="submission" date="2019-03" db="EMBL/GenBank/DDBJ databases">
        <title>Metabolic reconstructions from genomes of highly enriched 'Candidatus Accumulibacter' and 'Candidatus Competibacter' bioreactor populations.</title>
        <authorList>
            <person name="Annavajhala M.K."/>
            <person name="Welles L."/>
            <person name="Abbas B."/>
            <person name="Sorokin D."/>
            <person name="Park H."/>
            <person name="Van Loosdrecht M."/>
            <person name="Chandran K."/>
        </authorList>
    </citation>
    <scope>NUCLEOTIDE SEQUENCE [LARGE SCALE GENOMIC DNA]</scope>
    <source>
        <strain evidence="3 4">SBR_G</strain>
    </source>
</reference>
<evidence type="ECO:0000313" key="3">
    <source>
        <dbReference type="EMBL" id="NMQ19624.1"/>
    </source>
</evidence>
<dbReference type="Gene3D" id="3.40.50.11290">
    <property type="match status" value="1"/>
</dbReference>
<name>A0ABX1TM40_9GAMM</name>
<feature type="domain" description="Circularly permuted ATP-grasp type 2" evidence="2">
    <location>
        <begin position="115"/>
        <end position="489"/>
    </location>
</feature>
<dbReference type="Pfam" id="PF04168">
    <property type="entry name" value="Alpha-E"/>
    <property type="match status" value="1"/>
</dbReference>
<evidence type="ECO:0000259" key="1">
    <source>
        <dbReference type="Pfam" id="PF04168"/>
    </source>
</evidence>
<dbReference type="EMBL" id="SPMZ01000029">
    <property type="protein sequence ID" value="NMQ19624.1"/>
    <property type="molecule type" value="Genomic_DNA"/>
</dbReference>